<comment type="caution">
    <text evidence="1">The sequence shown here is derived from an EMBL/GenBank/DDBJ whole genome shotgun (WGS) entry which is preliminary data.</text>
</comment>
<gene>
    <name evidence="1" type="ORF">J1N35_008622</name>
</gene>
<name>A0A9D4AGB5_9ROSI</name>
<evidence type="ECO:0000313" key="2">
    <source>
        <dbReference type="Proteomes" id="UP000828251"/>
    </source>
</evidence>
<accession>A0A9D4AGB5</accession>
<dbReference type="Proteomes" id="UP000828251">
    <property type="component" value="Unassembled WGS sequence"/>
</dbReference>
<protein>
    <submittedName>
        <fullName evidence="1">Uncharacterized protein</fullName>
    </submittedName>
</protein>
<dbReference type="OrthoDB" id="976473at2759"/>
<dbReference type="EMBL" id="JAIQCV010000003">
    <property type="protein sequence ID" value="KAH1115244.1"/>
    <property type="molecule type" value="Genomic_DNA"/>
</dbReference>
<keyword evidence="2" id="KW-1185">Reference proteome</keyword>
<organism evidence="1 2">
    <name type="scientific">Gossypium stocksii</name>
    <dbReference type="NCBI Taxonomy" id="47602"/>
    <lineage>
        <taxon>Eukaryota</taxon>
        <taxon>Viridiplantae</taxon>
        <taxon>Streptophyta</taxon>
        <taxon>Embryophyta</taxon>
        <taxon>Tracheophyta</taxon>
        <taxon>Spermatophyta</taxon>
        <taxon>Magnoliopsida</taxon>
        <taxon>eudicotyledons</taxon>
        <taxon>Gunneridae</taxon>
        <taxon>Pentapetalae</taxon>
        <taxon>rosids</taxon>
        <taxon>malvids</taxon>
        <taxon>Malvales</taxon>
        <taxon>Malvaceae</taxon>
        <taxon>Malvoideae</taxon>
        <taxon>Gossypium</taxon>
    </lineage>
</organism>
<dbReference type="AlphaFoldDB" id="A0A9D4AGB5"/>
<proteinExistence type="predicted"/>
<evidence type="ECO:0000313" key="1">
    <source>
        <dbReference type="EMBL" id="KAH1115244.1"/>
    </source>
</evidence>
<sequence>MGLSSVFVNLAVENGMAGLHIIDEEVLQVAGACEGQNRMYNLCLMGCFLTVSVIQFQAMRNTSANL</sequence>
<reference evidence="1 2" key="1">
    <citation type="journal article" date="2021" name="Plant Biotechnol. J.">
        <title>Multi-omics assisted identification of the key and species-specific regulatory components of drought-tolerant mechanisms in Gossypium stocksii.</title>
        <authorList>
            <person name="Yu D."/>
            <person name="Ke L."/>
            <person name="Zhang D."/>
            <person name="Wu Y."/>
            <person name="Sun Y."/>
            <person name="Mei J."/>
            <person name="Sun J."/>
            <person name="Sun Y."/>
        </authorList>
    </citation>
    <scope>NUCLEOTIDE SEQUENCE [LARGE SCALE GENOMIC DNA]</scope>
    <source>
        <strain evidence="2">cv. E1</strain>
        <tissue evidence="1">Leaf</tissue>
    </source>
</reference>